<dbReference type="Proteomes" id="UP000051096">
    <property type="component" value="Unassembled WGS sequence"/>
</dbReference>
<dbReference type="PANTHER" id="PTHR22847">
    <property type="entry name" value="WD40 REPEAT PROTEIN"/>
    <property type="match status" value="1"/>
</dbReference>
<evidence type="ECO:0000313" key="4">
    <source>
        <dbReference type="EMBL" id="KPK67847.1"/>
    </source>
</evidence>
<dbReference type="InterPro" id="IPR001680">
    <property type="entry name" value="WD40_rpt"/>
</dbReference>
<feature type="repeat" description="WD" evidence="3">
    <location>
        <begin position="828"/>
        <end position="858"/>
    </location>
</feature>
<proteinExistence type="predicted"/>
<keyword evidence="2" id="KW-0677">Repeat</keyword>
<gene>
    <name evidence="4" type="ORF">AMJ87_12750</name>
</gene>
<organism evidence="4 5">
    <name type="scientific">candidate division WOR_3 bacterium SM23_60</name>
    <dbReference type="NCBI Taxonomy" id="1703780"/>
    <lineage>
        <taxon>Bacteria</taxon>
        <taxon>Bacteria division WOR-3</taxon>
    </lineage>
</organism>
<dbReference type="SUPFAM" id="SSF48371">
    <property type="entry name" value="ARM repeat"/>
    <property type="match status" value="1"/>
</dbReference>
<dbReference type="Pfam" id="PF00400">
    <property type="entry name" value="WD40"/>
    <property type="match status" value="2"/>
</dbReference>
<accession>A0A0S8G4A5</accession>
<dbReference type="Gene3D" id="2.130.10.10">
    <property type="entry name" value="YVTN repeat-like/Quinoprotein amine dehydrogenase"/>
    <property type="match status" value="1"/>
</dbReference>
<feature type="repeat" description="WD" evidence="3">
    <location>
        <begin position="804"/>
        <end position="828"/>
    </location>
</feature>
<dbReference type="EMBL" id="LJUO01000197">
    <property type="protein sequence ID" value="KPK67847.1"/>
    <property type="molecule type" value="Genomic_DNA"/>
</dbReference>
<evidence type="ECO:0000256" key="2">
    <source>
        <dbReference type="ARBA" id="ARBA00022737"/>
    </source>
</evidence>
<dbReference type="Gene3D" id="3.40.50.300">
    <property type="entry name" value="P-loop containing nucleotide triphosphate hydrolases"/>
    <property type="match status" value="1"/>
</dbReference>
<dbReference type="Gene3D" id="1.25.10.10">
    <property type="entry name" value="Leucine-rich Repeat Variant"/>
    <property type="match status" value="2"/>
</dbReference>
<dbReference type="SUPFAM" id="SSF52540">
    <property type="entry name" value="P-loop containing nucleoside triphosphate hydrolases"/>
    <property type="match status" value="1"/>
</dbReference>
<dbReference type="AlphaFoldDB" id="A0A0S8G4A5"/>
<dbReference type="SMART" id="SM00320">
    <property type="entry name" value="WD40"/>
    <property type="match status" value="5"/>
</dbReference>
<dbReference type="PROSITE" id="PS50082">
    <property type="entry name" value="WD_REPEATS_2"/>
    <property type="match status" value="2"/>
</dbReference>
<dbReference type="InterPro" id="IPR015943">
    <property type="entry name" value="WD40/YVTN_repeat-like_dom_sf"/>
</dbReference>
<sequence>MVFFDSRMKWQKNPRTVRDRICCEICYDVWKAIQHDEVEDRVVPLLKPFITDRNAWQMTQALSKTVCSEESHSELSILFDAAFLLVEYCACQRNANIYVPDYDFDGKLKQEEFKVRAQGIASRVQTACGTTMSDITERFVPNIPLSDKDLRAVPRQDIVNTVCLAIAEEERVRQALATTIAELGEHPYYIEGATESPPQALGTMTTVRKALLRPCLEILLDKKVPISSGLPYEASSILGCLYDTRAITGLLEALHTFDYKHTNIRCNIIYALGNCEHAKAVQRLADVLREPDSVDVALSSGTQKYRQPLHWEKREAVWALGKCGVSAIPAIPALATFVRSQDRDIKLALAWALGMIGVEQKMKCDGVDAEIVTTLLHLLSNREEKLFEETASSLRKLGLPDFLHSLYLHSMETATILSLKPSSAGLYEFSETLFYLLSVKKPVIIAVTGDSGTGKTYFCESIMEGFGDITKDDILYLMRDNPGHKYIFHRLIGIRLLKELVDPEFYQNYPVSEQNDDPNQFFKEFMTMYSHKKLIILDGWLDDAYFYPVLKTFYAQGCLDAIVNFRTAYSTKRLNLEEREGLLETVQTCLSYVEKPTIEETEFYREGKVIVYNLDNSQGARLSKDDIHSVFERQKIDTWGDYIRVGAFERGARPLKARREQLQGSTRDHTVTTEPLILREGTVFSPDEARFVRILNEDIENAPNLLQTIESNTLRCKRLIYYTQGQLASCGFDGSVSILIGVNDHMFYTFPHSEEVVDIALLGDEICSADSCGHIVCTSFRSGQNTEIARCDSPVRSLASDRKRLLVSGHTDGTVRLWDFEQKKVHIMQGHTEPVLAVSVNHSVVLTGGQDGELRFWSAHNGCIAAYKVSSAPFVALKAYPRDQCVAVIRREKTSPRKPNVLSEIMIVDKNEGMAEYLAAHGIGCIKTINTLFDGRIVVGATSRSTRIRGTMAIVDPRAEAREYVSLPGHKKETRDCVLMGPRIISCGSEDDKKHTIKIWGTEKYVRRELSKLRLLGSTKEKPAYYRTLF</sequence>
<evidence type="ECO:0000256" key="3">
    <source>
        <dbReference type="PROSITE-ProRule" id="PRU00221"/>
    </source>
</evidence>
<dbReference type="PANTHER" id="PTHR22847:SF637">
    <property type="entry name" value="WD REPEAT DOMAIN 5B"/>
    <property type="match status" value="1"/>
</dbReference>
<protein>
    <submittedName>
        <fullName evidence="4">Uncharacterized protein</fullName>
    </submittedName>
</protein>
<dbReference type="InterPro" id="IPR011989">
    <property type="entry name" value="ARM-like"/>
</dbReference>
<dbReference type="InterPro" id="IPR019775">
    <property type="entry name" value="WD40_repeat_CS"/>
</dbReference>
<dbReference type="SUPFAM" id="SSF50978">
    <property type="entry name" value="WD40 repeat-like"/>
    <property type="match status" value="1"/>
</dbReference>
<dbReference type="SMART" id="SM00567">
    <property type="entry name" value="EZ_HEAT"/>
    <property type="match status" value="4"/>
</dbReference>
<dbReference type="InterPro" id="IPR036322">
    <property type="entry name" value="WD40_repeat_dom_sf"/>
</dbReference>
<evidence type="ECO:0000256" key="1">
    <source>
        <dbReference type="ARBA" id="ARBA00022574"/>
    </source>
</evidence>
<dbReference type="PROSITE" id="PS00678">
    <property type="entry name" value="WD_REPEATS_1"/>
    <property type="match status" value="1"/>
</dbReference>
<dbReference type="InterPro" id="IPR016024">
    <property type="entry name" value="ARM-type_fold"/>
</dbReference>
<name>A0A0S8G4A5_UNCW3</name>
<dbReference type="InterPro" id="IPR027417">
    <property type="entry name" value="P-loop_NTPase"/>
</dbReference>
<reference evidence="4 5" key="1">
    <citation type="journal article" date="2015" name="Microbiome">
        <title>Genomic resolution of linkages in carbon, nitrogen, and sulfur cycling among widespread estuary sediment bacteria.</title>
        <authorList>
            <person name="Baker B.J."/>
            <person name="Lazar C.S."/>
            <person name="Teske A.P."/>
            <person name="Dick G.J."/>
        </authorList>
    </citation>
    <scope>NUCLEOTIDE SEQUENCE [LARGE SCALE GENOMIC DNA]</scope>
    <source>
        <strain evidence="4">SM23_60</strain>
    </source>
</reference>
<comment type="caution">
    <text evidence="4">The sequence shown here is derived from an EMBL/GenBank/DDBJ whole genome shotgun (WGS) entry which is preliminary data.</text>
</comment>
<evidence type="ECO:0000313" key="5">
    <source>
        <dbReference type="Proteomes" id="UP000051096"/>
    </source>
</evidence>
<dbReference type="PROSITE" id="PS50294">
    <property type="entry name" value="WD_REPEATS_REGION"/>
    <property type="match status" value="1"/>
</dbReference>
<dbReference type="InterPro" id="IPR004155">
    <property type="entry name" value="PBS_lyase_HEAT"/>
</dbReference>
<keyword evidence="1 3" id="KW-0853">WD repeat</keyword>